<reference evidence="12 13" key="1">
    <citation type="journal article" date="2024" name="G3 (Bethesda)">
        <title>Genome assembly of Hibiscus sabdariffa L. provides insights into metabolisms of medicinal natural products.</title>
        <authorList>
            <person name="Kim T."/>
        </authorList>
    </citation>
    <scope>NUCLEOTIDE SEQUENCE [LARGE SCALE GENOMIC DNA]</scope>
    <source>
        <strain evidence="12">TK-2024</strain>
        <tissue evidence="12">Old leaves</tissue>
    </source>
</reference>
<accession>A0ABR2GC23</accession>
<keyword evidence="6" id="KW-0805">Transcription regulation</keyword>
<dbReference type="PANTHER" id="PTHR26374:SF456">
    <property type="entry name" value="ZINC FINGER PROTEIN ZAT5-LIKE"/>
    <property type="match status" value="1"/>
</dbReference>
<dbReference type="Pfam" id="PF13912">
    <property type="entry name" value="zf-C2H2_6"/>
    <property type="match status" value="2"/>
</dbReference>
<dbReference type="PANTHER" id="PTHR26374">
    <property type="entry name" value="ZINC FINGER PROTEIN ZAT5"/>
    <property type="match status" value="1"/>
</dbReference>
<keyword evidence="3" id="KW-0677">Repeat</keyword>
<dbReference type="InterPro" id="IPR036236">
    <property type="entry name" value="Znf_C2H2_sf"/>
</dbReference>
<gene>
    <name evidence="12" type="ORF">V6N12_050211</name>
</gene>
<feature type="domain" description="C2H2-type" evidence="11">
    <location>
        <begin position="193"/>
        <end position="215"/>
    </location>
</feature>
<evidence type="ECO:0000256" key="7">
    <source>
        <dbReference type="ARBA" id="ARBA00023163"/>
    </source>
</evidence>
<protein>
    <recommendedName>
        <fullName evidence="11">C2H2-type domain-containing protein</fullName>
    </recommendedName>
</protein>
<feature type="compositionally biased region" description="Low complexity" evidence="10">
    <location>
        <begin position="43"/>
        <end position="56"/>
    </location>
</feature>
<evidence type="ECO:0000256" key="9">
    <source>
        <dbReference type="PROSITE-ProRule" id="PRU00042"/>
    </source>
</evidence>
<feature type="region of interest" description="Disordered" evidence="10">
    <location>
        <begin position="25"/>
        <end position="68"/>
    </location>
</feature>
<evidence type="ECO:0000256" key="8">
    <source>
        <dbReference type="ARBA" id="ARBA00023242"/>
    </source>
</evidence>
<keyword evidence="13" id="KW-1185">Reference proteome</keyword>
<sequence>MAQAQAQAQAQGEAAVCNDHLQLFKGKRSKRPRQLSPLRLAMGSSPTTTATTSSGGESDGWRGLASPATSVEFAESTEEDEDMANCLMLLARGRTIKSTPQPVSMAITSKTMTGIDVHRCKTCNRCFPSFQALGGHRASHKKPKVVDNEESNKGLMFGKEDTHKPFNNMNTTLSLQMTYNKPVLGHNSKTKVHECSTCGAEFSSGQALGGHMRRHRTLNNVPTTATTMSVGTRIVRPESEDKSKKPTTVLQLDLNQLPAPEDDETKLSVASKQEKLLLFSASSLVDCHY</sequence>
<evidence type="ECO:0000256" key="4">
    <source>
        <dbReference type="ARBA" id="ARBA00022771"/>
    </source>
</evidence>
<evidence type="ECO:0000313" key="13">
    <source>
        <dbReference type="Proteomes" id="UP001472677"/>
    </source>
</evidence>
<dbReference type="SUPFAM" id="SSF57667">
    <property type="entry name" value="beta-beta-alpha zinc fingers"/>
    <property type="match status" value="1"/>
</dbReference>
<comment type="subcellular location">
    <subcellularLocation>
        <location evidence="1">Nucleus</location>
    </subcellularLocation>
</comment>
<evidence type="ECO:0000256" key="1">
    <source>
        <dbReference type="ARBA" id="ARBA00004123"/>
    </source>
</evidence>
<evidence type="ECO:0000259" key="11">
    <source>
        <dbReference type="PROSITE" id="PS50157"/>
    </source>
</evidence>
<dbReference type="SMART" id="SM00355">
    <property type="entry name" value="ZnF_C2H2"/>
    <property type="match status" value="2"/>
</dbReference>
<feature type="domain" description="C2H2-type" evidence="11">
    <location>
        <begin position="118"/>
        <end position="145"/>
    </location>
</feature>
<dbReference type="InterPro" id="IPR013087">
    <property type="entry name" value="Znf_C2H2_type"/>
</dbReference>
<dbReference type="EMBL" id="JBBPBM010000001">
    <property type="protein sequence ID" value="KAK8600355.1"/>
    <property type="molecule type" value="Genomic_DNA"/>
</dbReference>
<keyword evidence="8" id="KW-0539">Nucleus</keyword>
<evidence type="ECO:0000256" key="6">
    <source>
        <dbReference type="ARBA" id="ARBA00023015"/>
    </source>
</evidence>
<dbReference type="Gene3D" id="3.30.160.60">
    <property type="entry name" value="Classic Zinc Finger"/>
    <property type="match status" value="1"/>
</dbReference>
<dbReference type="Proteomes" id="UP001472677">
    <property type="component" value="Unassembled WGS sequence"/>
</dbReference>
<dbReference type="PROSITE" id="PS50157">
    <property type="entry name" value="ZINC_FINGER_C2H2_2"/>
    <property type="match status" value="2"/>
</dbReference>
<evidence type="ECO:0000256" key="5">
    <source>
        <dbReference type="ARBA" id="ARBA00022833"/>
    </source>
</evidence>
<keyword evidence="7" id="KW-0804">Transcription</keyword>
<evidence type="ECO:0000256" key="3">
    <source>
        <dbReference type="ARBA" id="ARBA00022737"/>
    </source>
</evidence>
<evidence type="ECO:0000256" key="10">
    <source>
        <dbReference type="SAM" id="MobiDB-lite"/>
    </source>
</evidence>
<evidence type="ECO:0000313" key="12">
    <source>
        <dbReference type="EMBL" id="KAK8600355.1"/>
    </source>
</evidence>
<proteinExistence type="predicted"/>
<keyword evidence="2" id="KW-0479">Metal-binding</keyword>
<keyword evidence="4 9" id="KW-0863">Zinc-finger</keyword>
<organism evidence="12 13">
    <name type="scientific">Hibiscus sabdariffa</name>
    <name type="common">roselle</name>
    <dbReference type="NCBI Taxonomy" id="183260"/>
    <lineage>
        <taxon>Eukaryota</taxon>
        <taxon>Viridiplantae</taxon>
        <taxon>Streptophyta</taxon>
        <taxon>Embryophyta</taxon>
        <taxon>Tracheophyta</taxon>
        <taxon>Spermatophyta</taxon>
        <taxon>Magnoliopsida</taxon>
        <taxon>eudicotyledons</taxon>
        <taxon>Gunneridae</taxon>
        <taxon>Pentapetalae</taxon>
        <taxon>rosids</taxon>
        <taxon>malvids</taxon>
        <taxon>Malvales</taxon>
        <taxon>Malvaceae</taxon>
        <taxon>Malvoideae</taxon>
        <taxon>Hibiscus</taxon>
    </lineage>
</organism>
<dbReference type="PROSITE" id="PS00028">
    <property type="entry name" value="ZINC_FINGER_C2H2_1"/>
    <property type="match status" value="2"/>
</dbReference>
<comment type="caution">
    <text evidence="12">The sequence shown here is derived from an EMBL/GenBank/DDBJ whole genome shotgun (WGS) entry which is preliminary data.</text>
</comment>
<keyword evidence="5" id="KW-0862">Zinc</keyword>
<evidence type="ECO:0000256" key="2">
    <source>
        <dbReference type="ARBA" id="ARBA00022723"/>
    </source>
</evidence>
<name>A0ABR2GC23_9ROSI</name>